<sequence length="52" mass="5791">MGVKKKAVAMIKKTALFLKETTQKTISKALEIIKIGNPNDKKLKYGKLLGEM</sequence>
<name>A0ABQ2NN95_9FLAO</name>
<dbReference type="Proteomes" id="UP000620064">
    <property type="component" value="Unassembled WGS sequence"/>
</dbReference>
<evidence type="ECO:0000313" key="1">
    <source>
        <dbReference type="EMBL" id="GGP03358.1"/>
    </source>
</evidence>
<keyword evidence="2" id="KW-1185">Reference proteome</keyword>
<reference evidence="2" key="1">
    <citation type="journal article" date="2019" name="Int. J. Syst. Evol. Microbiol.">
        <title>The Global Catalogue of Microorganisms (GCM) 10K type strain sequencing project: providing services to taxonomists for standard genome sequencing and annotation.</title>
        <authorList>
            <consortium name="The Broad Institute Genomics Platform"/>
            <consortium name="The Broad Institute Genome Sequencing Center for Infectious Disease"/>
            <person name="Wu L."/>
            <person name="Ma J."/>
        </authorList>
    </citation>
    <scope>NUCLEOTIDE SEQUENCE [LARGE SCALE GENOMIC DNA]</scope>
    <source>
        <strain evidence="2">CGMCC 1.7656</strain>
    </source>
</reference>
<proteinExistence type="predicted"/>
<gene>
    <name evidence="1" type="ORF">GCM10010992_11440</name>
</gene>
<protein>
    <submittedName>
        <fullName evidence="1">Uncharacterized protein</fullName>
    </submittedName>
</protein>
<accession>A0ABQ2NN95</accession>
<organism evidence="1 2">
    <name type="scientific">Cloacibacterium rupense</name>
    <dbReference type="NCBI Taxonomy" id="517423"/>
    <lineage>
        <taxon>Bacteria</taxon>
        <taxon>Pseudomonadati</taxon>
        <taxon>Bacteroidota</taxon>
        <taxon>Flavobacteriia</taxon>
        <taxon>Flavobacteriales</taxon>
        <taxon>Weeksellaceae</taxon>
    </lineage>
</organism>
<evidence type="ECO:0000313" key="2">
    <source>
        <dbReference type="Proteomes" id="UP000620064"/>
    </source>
</evidence>
<comment type="caution">
    <text evidence="1">The sequence shown here is derived from an EMBL/GenBank/DDBJ whole genome shotgun (WGS) entry which is preliminary data.</text>
</comment>
<dbReference type="EMBL" id="BMLV01000002">
    <property type="protein sequence ID" value="GGP03358.1"/>
    <property type="molecule type" value="Genomic_DNA"/>
</dbReference>